<organism evidence="1">
    <name type="scientific">Anguilla anguilla</name>
    <name type="common">European freshwater eel</name>
    <name type="synonym">Muraena anguilla</name>
    <dbReference type="NCBI Taxonomy" id="7936"/>
    <lineage>
        <taxon>Eukaryota</taxon>
        <taxon>Metazoa</taxon>
        <taxon>Chordata</taxon>
        <taxon>Craniata</taxon>
        <taxon>Vertebrata</taxon>
        <taxon>Euteleostomi</taxon>
        <taxon>Actinopterygii</taxon>
        <taxon>Neopterygii</taxon>
        <taxon>Teleostei</taxon>
        <taxon>Anguilliformes</taxon>
        <taxon>Anguillidae</taxon>
        <taxon>Anguilla</taxon>
    </lineage>
</organism>
<protein>
    <submittedName>
        <fullName evidence="1">Uncharacterized protein</fullName>
    </submittedName>
</protein>
<evidence type="ECO:0000313" key="1">
    <source>
        <dbReference type="EMBL" id="JAH12350.1"/>
    </source>
</evidence>
<sequence length="44" mass="4949">MSTVSVFKFPILTSPIYRCTNWVCLKTGGTGECNGMWVLINRSH</sequence>
<dbReference type="AlphaFoldDB" id="A0A0E9Q7P8"/>
<reference evidence="1" key="1">
    <citation type="submission" date="2014-11" db="EMBL/GenBank/DDBJ databases">
        <authorList>
            <person name="Amaro Gonzalez C."/>
        </authorList>
    </citation>
    <scope>NUCLEOTIDE SEQUENCE</scope>
</reference>
<reference evidence="1" key="2">
    <citation type="journal article" date="2015" name="Fish Shellfish Immunol.">
        <title>Early steps in the European eel (Anguilla anguilla)-Vibrio vulnificus interaction in the gills: Role of the RtxA13 toxin.</title>
        <authorList>
            <person name="Callol A."/>
            <person name="Pajuelo D."/>
            <person name="Ebbesson L."/>
            <person name="Teles M."/>
            <person name="MacKenzie S."/>
            <person name="Amaro C."/>
        </authorList>
    </citation>
    <scope>NUCLEOTIDE SEQUENCE</scope>
</reference>
<dbReference type="EMBL" id="GBXM01096227">
    <property type="protein sequence ID" value="JAH12350.1"/>
    <property type="molecule type" value="Transcribed_RNA"/>
</dbReference>
<name>A0A0E9Q7P8_ANGAN</name>
<accession>A0A0E9Q7P8</accession>
<proteinExistence type="predicted"/>